<dbReference type="InterPro" id="IPR006949">
    <property type="entry name" value="Barrel_Baseplate_J-like"/>
</dbReference>
<name>A0ABX0TP19_9SPHN</name>
<reference evidence="3 4" key="1">
    <citation type="submission" date="2020-03" db="EMBL/GenBank/DDBJ databases">
        <title>Genomic Encyclopedia of Type Strains, Phase III (KMG-III): the genomes of soil and plant-associated and newly described type strains.</title>
        <authorList>
            <person name="Whitman W."/>
        </authorList>
    </citation>
    <scope>NUCLEOTIDE SEQUENCE [LARGE SCALE GENOMIC DNA]</scope>
    <source>
        <strain evidence="3 4">CECT 8804</strain>
    </source>
</reference>
<evidence type="ECO:0000259" key="2">
    <source>
        <dbReference type="Pfam" id="PF26078"/>
    </source>
</evidence>
<dbReference type="PANTHER" id="PTHR37829">
    <property type="entry name" value="PHAGE-LIKE ELEMENT PBSX PROTEIN XKDT"/>
    <property type="match status" value="1"/>
</dbReference>
<gene>
    <name evidence="3" type="ORF">FHS31_000843</name>
</gene>
<dbReference type="EMBL" id="JAAOZC010000002">
    <property type="protein sequence ID" value="NIJ07247.1"/>
    <property type="molecule type" value="Genomic_DNA"/>
</dbReference>
<protein>
    <submittedName>
        <fullName evidence="3">Phage protein gp47/JayE</fullName>
    </submittedName>
</protein>
<keyword evidence="4" id="KW-1185">Reference proteome</keyword>
<organism evidence="3 4">
    <name type="scientific">Sphingomonas vulcanisoli</name>
    <dbReference type="NCBI Taxonomy" id="1658060"/>
    <lineage>
        <taxon>Bacteria</taxon>
        <taxon>Pseudomonadati</taxon>
        <taxon>Pseudomonadota</taxon>
        <taxon>Alphaproteobacteria</taxon>
        <taxon>Sphingomonadales</taxon>
        <taxon>Sphingomonadaceae</taxon>
        <taxon>Sphingomonas</taxon>
    </lineage>
</organism>
<dbReference type="Pfam" id="PF04865">
    <property type="entry name" value="Baseplate_J"/>
    <property type="match status" value="1"/>
</dbReference>
<dbReference type="Pfam" id="PF26078">
    <property type="entry name" value="Baseplate_J_M"/>
    <property type="match status" value="1"/>
</dbReference>
<dbReference type="InterPro" id="IPR058531">
    <property type="entry name" value="Baseplate_J_M"/>
</dbReference>
<feature type="domain" description="Baseplate protein J-like barrel" evidence="1">
    <location>
        <begin position="91"/>
        <end position="170"/>
    </location>
</feature>
<dbReference type="InterPro" id="IPR052399">
    <property type="entry name" value="Phage_Baseplate_Assmbl_Protein"/>
</dbReference>
<sequence>MPFQRQTLSDLRKQVASDIEADLPSSGGLLRYSNLGIMGNVQAAGLNGLYGYLDWIALQSTPFTATDEYLEAWAALKGITRKPASPSKGSATFSGTNGATIPAGTLVTRADGVAFTTLADATVSLGIATAMLTAVDAGANGNGSVGAAVTLGIGIASISSTGQTGTAFTGGADVEADDSLRSRMLRRYASPPQGGALSDYEGWALDVPGVTRAWARGNLMGAGTVTVYFMMDVTEATHTGFPQGSNGVAVDEVRDTPATGDQLTVANALYPLRPVTALVYAVAPEPNIIDIAVSGLSGASTATKGAVQAAIIASLRFNAVPGGETNISVIELAIAAIPAAAGFVITSITASHGAVSPGAAGNITSDPGHLPILGTVTFP</sequence>
<evidence type="ECO:0000313" key="4">
    <source>
        <dbReference type="Proteomes" id="UP000727456"/>
    </source>
</evidence>
<feature type="domain" description="Baseplate J-like central" evidence="2">
    <location>
        <begin position="192"/>
        <end position="283"/>
    </location>
</feature>
<evidence type="ECO:0000259" key="1">
    <source>
        <dbReference type="Pfam" id="PF04865"/>
    </source>
</evidence>
<dbReference type="RefSeq" id="WP_167072128.1">
    <property type="nucleotide sequence ID" value="NZ_JAAOZC010000002.1"/>
</dbReference>
<comment type="caution">
    <text evidence="3">The sequence shown here is derived from an EMBL/GenBank/DDBJ whole genome shotgun (WGS) entry which is preliminary data.</text>
</comment>
<accession>A0ABX0TP19</accession>
<evidence type="ECO:0000313" key="3">
    <source>
        <dbReference type="EMBL" id="NIJ07247.1"/>
    </source>
</evidence>
<proteinExistence type="predicted"/>
<dbReference type="Proteomes" id="UP000727456">
    <property type="component" value="Unassembled WGS sequence"/>
</dbReference>
<dbReference type="PANTHER" id="PTHR37829:SF3">
    <property type="entry name" value="PROTEIN JAYE-RELATED"/>
    <property type="match status" value="1"/>
</dbReference>